<dbReference type="RefSeq" id="WP_109601204.1">
    <property type="nucleotide sequence ID" value="NZ_BONA01000077.1"/>
</dbReference>
<evidence type="ECO:0000313" key="1">
    <source>
        <dbReference type="EMBL" id="PWK36093.1"/>
    </source>
</evidence>
<reference evidence="1 2" key="1">
    <citation type="submission" date="2018-05" db="EMBL/GenBank/DDBJ databases">
        <title>Genomic Encyclopedia of Archaeal and Bacterial Type Strains, Phase II (KMG-II): from individual species to whole genera.</title>
        <authorList>
            <person name="Goeker M."/>
        </authorList>
    </citation>
    <scope>NUCLEOTIDE SEQUENCE [LARGE SCALE GENOMIC DNA]</scope>
    <source>
        <strain evidence="1 2">DSM 45184</strain>
    </source>
</reference>
<organism evidence="1 2">
    <name type="scientific">Actinoplanes xinjiangensis</name>
    <dbReference type="NCBI Taxonomy" id="512350"/>
    <lineage>
        <taxon>Bacteria</taxon>
        <taxon>Bacillati</taxon>
        <taxon>Actinomycetota</taxon>
        <taxon>Actinomycetes</taxon>
        <taxon>Micromonosporales</taxon>
        <taxon>Micromonosporaceae</taxon>
        <taxon>Actinoplanes</taxon>
    </lineage>
</organism>
<dbReference type="PANTHER" id="PTHR43167:SF1">
    <property type="entry name" value="PUTATIVE (AFU_ORTHOLOGUE AFUA_6G01830)-RELATED"/>
    <property type="match status" value="1"/>
</dbReference>
<dbReference type="Pfam" id="PF13578">
    <property type="entry name" value="Methyltransf_24"/>
    <property type="match status" value="1"/>
</dbReference>
<sequence>MRAVPERVTESIRRAGRLAFPASCEDPTGPLLAALAAATPPHARILELGTGAGVGTAWLVSGLTGRTDATVVTVEIDTELVAAVREAGWPPYVEIVAGDAEPLLPELGRFNLIFADAVAGKWTGLDRTISVLAPGGVLVVDDMDPARYPDPEHRATVRRVEQTLAEDPRLASVQLRAGTGITIATRCHQ</sequence>
<dbReference type="Gene3D" id="3.40.50.150">
    <property type="entry name" value="Vaccinia Virus protein VP39"/>
    <property type="match status" value="1"/>
</dbReference>
<keyword evidence="1" id="KW-0808">Transferase</keyword>
<dbReference type="CDD" id="cd02440">
    <property type="entry name" value="AdoMet_MTases"/>
    <property type="match status" value="1"/>
</dbReference>
<name>A0A316EY14_9ACTN</name>
<dbReference type="GO" id="GO:0032259">
    <property type="term" value="P:methylation"/>
    <property type="evidence" value="ECO:0007669"/>
    <property type="project" value="UniProtKB-KW"/>
</dbReference>
<dbReference type="InterPro" id="IPR029063">
    <property type="entry name" value="SAM-dependent_MTases_sf"/>
</dbReference>
<keyword evidence="2" id="KW-1185">Reference proteome</keyword>
<dbReference type="SUPFAM" id="SSF53335">
    <property type="entry name" value="S-adenosyl-L-methionine-dependent methyltransferases"/>
    <property type="match status" value="1"/>
</dbReference>
<protein>
    <submittedName>
        <fullName evidence="1">Putative O-methyltransferase YrrM</fullName>
    </submittedName>
</protein>
<dbReference type="PANTHER" id="PTHR43167">
    <property type="entry name" value="PUTATIVE (AFU_ORTHOLOGUE AFUA_6G01830)-RELATED"/>
    <property type="match status" value="1"/>
</dbReference>
<dbReference type="GO" id="GO:0008168">
    <property type="term" value="F:methyltransferase activity"/>
    <property type="evidence" value="ECO:0007669"/>
    <property type="project" value="UniProtKB-KW"/>
</dbReference>
<dbReference type="OrthoDB" id="484536at2"/>
<evidence type="ECO:0000313" key="2">
    <source>
        <dbReference type="Proteomes" id="UP000245697"/>
    </source>
</evidence>
<dbReference type="Proteomes" id="UP000245697">
    <property type="component" value="Unassembled WGS sequence"/>
</dbReference>
<gene>
    <name evidence="1" type="ORF">BC793_12474</name>
</gene>
<accession>A0A316EY14</accession>
<dbReference type="EMBL" id="QGGR01000024">
    <property type="protein sequence ID" value="PWK36093.1"/>
    <property type="molecule type" value="Genomic_DNA"/>
</dbReference>
<keyword evidence="1" id="KW-0489">Methyltransferase</keyword>
<dbReference type="AlphaFoldDB" id="A0A316EY14"/>
<comment type="caution">
    <text evidence="1">The sequence shown here is derived from an EMBL/GenBank/DDBJ whole genome shotgun (WGS) entry which is preliminary data.</text>
</comment>
<proteinExistence type="predicted"/>